<evidence type="ECO:0008006" key="4">
    <source>
        <dbReference type="Google" id="ProtNLM"/>
    </source>
</evidence>
<dbReference type="FunFam" id="3.40.50.150:FF:000813">
    <property type="match status" value="1"/>
</dbReference>
<dbReference type="GeneID" id="4981492"/>
<dbReference type="GO" id="GO:0032259">
    <property type="term" value="P:methylation"/>
    <property type="evidence" value="ECO:0007669"/>
    <property type="project" value="UniProtKB-KW"/>
</dbReference>
<dbReference type="AlphaFoldDB" id="A0AAJ8BND8"/>
<keyword evidence="2" id="KW-0808">Transferase</keyword>
<organism evidence="3">
    <name type="scientific">Aspergillus niger</name>
    <dbReference type="NCBI Taxonomy" id="5061"/>
    <lineage>
        <taxon>Eukaryota</taxon>
        <taxon>Fungi</taxon>
        <taxon>Dikarya</taxon>
        <taxon>Ascomycota</taxon>
        <taxon>Pezizomycotina</taxon>
        <taxon>Eurotiomycetes</taxon>
        <taxon>Eurotiomycetidae</taxon>
        <taxon>Eurotiales</taxon>
        <taxon>Aspergillaceae</taxon>
        <taxon>Aspergillus</taxon>
        <taxon>Aspergillus subgen. Circumdati</taxon>
    </lineage>
</organism>
<dbReference type="VEuPathDB" id="FungiDB:An07g02250"/>
<evidence type="ECO:0000313" key="3">
    <source>
        <dbReference type="RefSeq" id="XP_059600864.1"/>
    </source>
</evidence>
<dbReference type="InterPro" id="IPR029063">
    <property type="entry name" value="SAM-dependent_MTases_sf"/>
</dbReference>
<gene>
    <name evidence="3" type="ORF">An07g02250</name>
</gene>
<dbReference type="KEGG" id="ang:An07g02250"/>
<reference evidence="3" key="2">
    <citation type="submission" date="2025-08" db="UniProtKB">
        <authorList>
            <consortium name="RefSeq"/>
        </authorList>
    </citation>
    <scope>IDENTIFICATION</scope>
</reference>
<dbReference type="PANTHER" id="PTHR13393">
    <property type="entry name" value="SAM-DEPENDENT METHYLTRANSFERASE"/>
    <property type="match status" value="1"/>
</dbReference>
<reference evidence="3" key="1">
    <citation type="submission" date="2025-02" db="EMBL/GenBank/DDBJ databases">
        <authorList>
            <consortium name="NCBI Genome Project"/>
        </authorList>
    </citation>
    <scope>NUCLEOTIDE SEQUENCE</scope>
</reference>
<dbReference type="PANTHER" id="PTHR13393:SF0">
    <property type="entry name" value="RNA N6-ADENOSINE-METHYLTRANSFERASE METTL16"/>
    <property type="match status" value="1"/>
</dbReference>
<name>A0AAJ8BND8_ASPNG</name>
<dbReference type="SMR" id="A0AAJ8BND8"/>
<evidence type="ECO:0000256" key="1">
    <source>
        <dbReference type="ARBA" id="ARBA00022603"/>
    </source>
</evidence>
<dbReference type="InterPro" id="IPR010286">
    <property type="entry name" value="METTL16/RlmF"/>
</dbReference>
<dbReference type="Gene3D" id="3.40.50.150">
    <property type="entry name" value="Vaccinia Virus protein VP39"/>
    <property type="match status" value="1"/>
</dbReference>
<evidence type="ECO:0000256" key="2">
    <source>
        <dbReference type="ARBA" id="ARBA00022679"/>
    </source>
</evidence>
<accession>A0AAJ8BND8</accession>
<keyword evidence="1" id="KW-0489">Methyltransferase</keyword>
<sequence length="402" mass="45947">MVAAIATDTYSSQLTKSLLQRDFELKVEIPENRLCPPVPDPKYRLNYILWLQDLLDTTGDEYRDNYDPDREVIGLDIGTGCCSIYPLLGCSMRPHWRFVATDIDKDNIRTSRDTISKNKLDSRIEIIQTDPKDELIPLDTKLNVDRLDFTMCNPPFYASRDELIASAEAKERPPFSACTGAEVEMVTTGGEIAFITRMIEESLRLRERVIWYTTMLGKLSSVSVLIETLLEHKNNNYAVTEFVQGNKTRRWAISWSWTDLRPTVSIARGTTAIPKHLLPFPSEYIFTTQSESIDEVSAKIDSELSALHVQWLWRKNLATGVGFAMQNVWSRQARRKMQNPDAMAEMGEIDETKAALGFKVQCKKDAIDEKGVRVIVRWLKGRDTVLFESFCGMLKRKVESNQ</sequence>
<dbReference type="SUPFAM" id="SSF53335">
    <property type="entry name" value="S-adenosyl-L-methionine-dependent methyltransferases"/>
    <property type="match status" value="1"/>
</dbReference>
<protein>
    <recommendedName>
        <fullName evidence="4">DUF890 domain protein</fullName>
    </recommendedName>
</protein>
<proteinExistence type="predicted"/>
<dbReference type="RefSeq" id="XP_059600864.1">
    <property type="nucleotide sequence ID" value="XM_059748273.1"/>
</dbReference>
<dbReference type="Pfam" id="PF05971">
    <property type="entry name" value="Methyltransf_10"/>
    <property type="match status" value="1"/>
</dbReference>
<dbReference type="GO" id="GO:0008168">
    <property type="term" value="F:methyltransferase activity"/>
    <property type="evidence" value="ECO:0007669"/>
    <property type="project" value="UniProtKB-KW"/>
</dbReference>